<dbReference type="Proteomes" id="UP000335538">
    <property type="component" value="Unassembled WGS sequence"/>
</dbReference>
<name>A0A5E5BIB1_9BURK</name>
<sequence>MAGAIERLAQRALFSPIGPAWNDGLRIDPVKMCNERVAVIRLVGSNAVWPELYELRLERAGIVQLKQPRPFSKSETVRRNQAGHLLVN</sequence>
<dbReference type="EMBL" id="CABPSR010000029">
    <property type="protein sequence ID" value="VVE85589.1"/>
    <property type="molecule type" value="Genomic_DNA"/>
</dbReference>
<reference evidence="1 2" key="1">
    <citation type="submission" date="2019-08" db="EMBL/GenBank/DDBJ databases">
        <authorList>
            <person name="Peeters C."/>
        </authorList>
    </citation>
    <scope>NUCLEOTIDE SEQUENCE [LARGE SCALE GENOMIC DNA]</scope>
    <source>
        <strain evidence="1 2">LMG 31121</strain>
    </source>
</reference>
<evidence type="ECO:0000313" key="2">
    <source>
        <dbReference type="Proteomes" id="UP000335538"/>
    </source>
</evidence>
<accession>A0A5E5BIB1</accession>
<organism evidence="1 2">
    <name type="scientific">Pandoraea sputorum</name>
    <dbReference type="NCBI Taxonomy" id="93222"/>
    <lineage>
        <taxon>Bacteria</taxon>
        <taxon>Pseudomonadati</taxon>
        <taxon>Pseudomonadota</taxon>
        <taxon>Betaproteobacteria</taxon>
        <taxon>Burkholderiales</taxon>
        <taxon>Burkholderiaceae</taxon>
        <taxon>Pandoraea</taxon>
    </lineage>
</organism>
<gene>
    <name evidence="1" type="ORF">PSP31121_05316</name>
</gene>
<evidence type="ECO:0000313" key="1">
    <source>
        <dbReference type="EMBL" id="VVE85589.1"/>
    </source>
</evidence>
<protein>
    <submittedName>
        <fullName evidence="1">Uncharacterized protein</fullName>
    </submittedName>
</protein>
<dbReference type="AlphaFoldDB" id="A0A5E5BIB1"/>
<proteinExistence type="predicted"/>